<dbReference type="Proteomes" id="UP001202402">
    <property type="component" value="Unassembled WGS sequence"/>
</dbReference>
<organism evidence="1 2">
    <name type="scientific">Amedibacillus hominis</name>
    <dbReference type="NCBI Taxonomy" id="2897776"/>
    <lineage>
        <taxon>Bacteria</taxon>
        <taxon>Bacillati</taxon>
        <taxon>Bacillota</taxon>
        <taxon>Erysipelotrichia</taxon>
        <taxon>Erysipelotrichales</taxon>
        <taxon>Erysipelotrichaceae</taxon>
        <taxon>Amedibacillus</taxon>
    </lineage>
</organism>
<evidence type="ECO:0000313" key="1">
    <source>
        <dbReference type="EMBL" id="MCH4285865.1"/>
    </source>
</evidence>
<comment type="caution">
    <text evidence="1">The sequence shown here is derived from an EMBL/GenBank/DDBJ whole genome shotgun (WGS) entry which is preliminary data.</text>
</comment>
<gene>
    <name evidence="1" type="ORF">LQE99_12095</name>
</gene>
<keyword evidence="2" id="KW-1185">Reference proteome</keyword>
<proteinExistence type="predicted"/>
<dbReference type="EMBL" id="JAKVPQ010000009">
    <property type="protein sequence ID" value="MCH4285865.1"/>
    <property type="molecule type" value="Genomic_DNA"/>
</dbReference>
<name>A0ABS9R881_9FIRM</name>
<protein>
    <submittedName>
        <fullName evidence="1">Uncharacterized protein</fullName>
    </submittedName>
</protein>
<dbReference type="InterPro" id="IPR016024">
    <property type="entry name" value="ARM-type_fold"/>
</dbReference>
<dbReference type="SUPFAM" id="SSF48371">
    <property type="entry name" value="ARM repeat"/>
    <property type="match status" value="1"/>
</dbReference>
<dbReference type="RefSeq" id="WP_233509605.1">
    <property type="nucleotide sequence ID" value="NZ_JAKVPQ010000009.1"/>
</dbReference>
<evidence type="ECO:0000313" key="2">
    <source>
        <dbReference type="Proteomes" id="UP001202402"/>
    </source>
</evidence>
<reference evidence="1 2" key="1">
    <citation type="submission" date="2022-02" db="EMBL/GenBank/DDBJ databases">
        <title>Genome of Erysipelotrichaceae sp. nov. NSJ-176 isolated from human feces.</title>
        <authorList>
            <person name="Abdugheni R."/>
        </authorList>
    </citation>
    <scope>NUCLEOTIDE SEQUENCE [LARGE SCALE GENOMIC DNA]</scope>
    <source>
        <strain evidence="1 2">NSJ-176</strain>
    </source>
</reference>
<accession>A0ABS9R881</accession>
<sequence>MNLDAQVEQLVCTDNKQAYKILKELLKISEKCNDEYPYFDKFVEMMNDRTKSYIRTRGLRLIAYNAKWDIENKVNNIIDEWLKHIEDEKPITARQCIKDVVMIAKYKPELIDVILEALENMRKYMMIVCRI</sequence>